<dbReference type="EMBL" id="JACHHW010000004">
    <property type="protein sequence ID" value="MBB5187250.1"/>
    <property type="molecule type" value="Genomic_DNA"/>
</dbReference>
<evidence type="ECO:0000313" key="2">
    <source>
        <dbReference type="EMBL" id="MBB5187250.1"/>
    </source>
</evidence>
<dbReference type="SUPFAM" id="SSF56935">
    <property type="entry name" value="Porins"/>
    <property type="match status" value="1"/>
</dbReference>
<protein>
    <recommendedName>
        <fullName evidence="4">Porin</fullName>
    </recommendedName>
</protein>
<dbReference type="RefSeq" id="WP_184462084.1">
    <property type="nucleotide sequence ID" value="NZ_JACHHW010000004.1"/>
</dbReference>
<reference evidence="2 3" key="1">
    <citation type="submission" date="2020-08" db="EMBL/GenBank/DDBJ databases">
        <title>Genomic Encyclopedia of Type Strains, Phase IV (KMG-IV): sequencing the most valuable type-strain genomes for metagenomic binning, comparative biology and taxonomic classification.</title>
        <authorList>
            <person name="Goeker M."/>
        </authorList>
    </citation>
    <scope>NUCLEOTIDE SEQUENCE [LARGE SCALE GENOMIC DNA]</scope>
    <source>
        <strain evidence="2 3">DSM 25701</strain>
    </source>
</reference>
<keyword evidence="1" id="KW-0732">Signal</keyword>
<dbReference type="AlphaFoldDB" id="A0A840R494"/>
<evidence type="ECO:0000313" key="3">
    <source>
        <dbReference type="Proteomes" id="UP000536640"/>
    </source>
</evidence>
<name>A0A840R494_9GAMM</name>
<gene>
    <name evidence="2" type="ORF">HNQ57_001519</name>
</gene>
<proteinExistence type="predicted"/>
<feature type="chain" id="PRO_5032816466" description="Porin" evidence="1">
    <location>
        <begin position="23"/>
        <end position="378"/>
    </location>
</feature>
<dbReference type="Proteomes" id="UP000536640">
    <property type="component" value="Unassembled WGS sequence"/>
</dbReference>
<accession>A0A840R494</accession>
<organism evidence="2 3">
    <name type="scientific">Zhongshania antarctica</name>
    <dbReference type="NCBI Taxonomy" id="641702"/>
    <lineage>
        <taxon>Bacteria</taxon>
        <taxon>Pseudomonadati</taxon>
        <taxon>Pseudomonadota</taxon>
        <taxon>Gammaproteobacteria</taxon>
        <taxon>Cellvibrionales</taxon>
        <taxon>Spongiibacteraceae</taxon>
        <taxon>Zhongshania</taxon>
    </lineage>
</organism>
<keyword evidence="3" id="KW-1185">Reference proteome</keyword>
<sequence length="378" mass="41694">MRLLSNLVAAALALSASSFCSALSYIDNDLQIHGFFSQGYLLSDGNNFYGNSQRGTTDFMEAAVNANYRASPKLNLAAQIITRDAGTSDNGDVKIDFLFADYKAIENELSGLGFRLGRVRNSFGFYNDTRDVLFTRPTILMPQSVYFEGNGLREILFASDGAQLYSYWDAEENTTSLSVTFGRTKSLSADIVSNLFGRTAASFIDHANVRNPIYAQLSHSRDGGTSKYAISTVNMQLEGQGSFGDIALSANGYVLSAQKNLAKWTFTAEYSLFTTDFRSAFGNQSLDLESAYVQSQYRLAQNIVLTGRYEMSINDKSRPNQSDSHHLVAGINWAPAPQWMIAADIYGIRGTNGIPHTDHNDPLTERTEILAIMVGFRF</sequence>
<evidence type="ECO:0000256" key="1">
    <source>
        <dbReference type="SAM" id="SignalP"/>
    </source>
</evidence>
<comment type="caution">
    <text evidence="2">The sequence shown here is derived from an EMBL/GenBank/DDBJ whole genome shotgun (WGS) entry which is preliminary data.</text>
</comment>
<feature type="signal peptide" evidence="1">
    <location>
        <begin position="1"/>
        <end position="22"/>
    </location>
</feature>
<evidence type="ECO:0008006" key="4">
    <source>
        <dbReference type="Google" id="ProtNLM"/>
    </source>
</evidence>